<dbReference type="Proteomes" id="UP000499080">
    <property type="component" value="Unassembled WGS sequence"/>
</dbReference>
<dbReference type="AlphaFoldDB" id="A0A4Y2P1K0"/>
<evidence type="ECO:0000313" key="2">
    <source>
        <dbReference type="EMBL" id="GBN45181.1"/>
    </source>
</evidence>
<gene>
    <name evidence="2" type="ORF">AVEN_65602_1</name>
</gene>
<feature type="compositionally biased region" description="Low complexity" evidence="1">
    <location>
        <begin position="17"/>
        <end position="26"/>
    </location>
</feature>
<dbReference type="EMBL" id="BGPR01010261">
    <property type="protein sequence ID" value="GBN45181.1"/>
    <property type="molecule type" value="Genomic_DNA"/>
</dbReference>
<name>A0A4Y2P1K0_ARAVE</name>
<evidence type="ECO:0000256" key="1">
    <source>
        <dbReference type="SAM" id="MobiDB-lite"/>
    </source>
</evidence>
<sequence>MTRTTSGLAPPSPNFHTTPTGGRLTTTYGLAYNGPHTRRICSEIVFGTWSLRPQSRDPTTRPPRPSMTLVKWQGLQKHAHLHYLENSLSQHFLFNNPILSNLRNWF</sequence>
<comment type="caution">
    <text evidence="2">The sequence shown here is derived from an EMBL/GenBank/DDBJ whole genome shotgun (WGS) entry which is preliminary data.</text>
</comment>
<reference evidence="2 3" key="1">
    <citation type="journal article" date="2019" name="Sci. Rep.">
        <title>Orb-weaving spider Araneus ventricosus genome elucidates the spidroin gene catalogue.</title>
        <authorList>
            <person name="Kono N."/>
            <person name="Nakamura H."/>
            <person name="Ohtoshi R."/>
            <person name="Moran D.A.P."/>
            <person name="Shinohara A."/>
            <person name="Yoshida Y."/>
            <person name="Fujiwara M."/>
            <person name="Mori M."/>
            <person name="Tomita M."/>
            <person name="Arakawa K."/>
        </authorList>
    </citation>
    <scope>NUCLEOTIDE SEQUENCE [LARGE SCALE GENOMIC DNA]</scope>
</reference>
<proteinExistence type="predicted"/>
<organism evidence="2 3">
    <name type="scientific">Araneus ventricosus</name>
    <name type="common">Orbweaver spider</name>
    <name type="synonym">Epeira ventricosa</name>
    <dbReference type="NCBI Taxonomy" id="182803"/>
    <lineage>
        <taxon>Eukaryota</taxon>
        <taxon>Metazoa</taxon>
        <taxon>Ecdysozoa</taxon>
        <taxon>Arthropoda</taxon>
        <taxon>Chelicerata</taxon>
        <taxon>Arachnida</taxon>
        <taxon>Araneae</taxon>
        <taxon>Araneomorphae</taxon>
        <taxon>Entelegynae</taxon>
        <taxon>Araneoidea</taxon>
        <taxon>Araneidae</taxon>
        <taxon>Araneus</taxon>
    </lineage>
</organism>
<keyword evidence="3" id="KW-1185">Reference proteome</keyword>
<accession>A0A4Y2P1K0</accession>
<feature type="region of interest" description="Disordered" evidence="1">
    <location>
        <begin position="1"/>
        <end position="26"/>
    </location>
</feature>
<protein>
    <submittedName>
        <fullName evidence="2">Uncharacterized protein</fullName>
    </submittedName>
</protein>
<evidence type="ECO:0000313" key="3">
    <source>
        <dbReference type="Proteomes" id="UP000499080"/>
    </source>
</evidence>